<proteinExistence type="predicted"/>
<gene>
    <name evidence="1" type="ORF">FB547_10667</name>
</gene>
<evidence type="ECO:0000313" key="1">
    <source>
        <dbReference type="EMBL" id="TWD84983.1"/>
    </source>
</evidence>
<accession>A0A561C1C3</accession>
<name>A0A561C1C3_9BURK</name>
<comment type="caution">
    <text evidence="1">The sequence shown here is derived from an EMBL/GenBank/DDBJ whole genome shotgun (WGS) entry which is preliminary data.</text>
</comment>
<sequence>MRKSGRSHAAEQVSLSLARGQAGMPRAGRRCIFYLAVGITNSAPLPMLSGQRCMIDFCLV</sequence>
<protein>
    <submittedName>
        <fullName evidence="1">Uncharacterized protein</fullName>
    </submittedName>
</protein>
<organism evidence="1 2">
    <name type="scientific">Variovorax beijingensis</name>
    <dbReference type="NCBI Taxonomy" id="2496117"/>
    <lineage>
        <taxon>Bacteria</taxon>
        <taxon>Pseudomonadati</taxon>
        <taxon>Pseudomonadota</taxon>
        <taxon>Betaproteobacteria</taxon>
        <taxon>Burkholderiales</taxon>
        <taxon>Comamonadaceae</taxon>
        <taxon>Variovorax</taxon>
    </lineage>
</organism>
<dbReference type="AlphaFoldDB" id="A0A561C1C3"/>
<evidence type="ECO:0000313" key="2">
    <source>
        <dbReference type="Proteomes" id="UP000319722"/>
    </source>
</evidence>
<dbReference type="EMBL" id="VIVL01000006">
    <property type="protein sequence ID" value="TWD84983.1"/>
    <property type="molecule type" value="Genomic_DNA"/>
</dbReference>
<dbReference type="Proteomes" id="UP000319722">
    <property type="component" value="Unassembled WGS sequence"/>
</dbReference>
<reference evidence="1 2" key="1">
    <citation type="submission" date="2019-06" db="EMBL/GenBank/DDBJ databases">
        <title>Sorghum-associated microbial communities from plants grown in Nebraska, USA.</title>
        <authorList>
            <person name="Schachtman D."/>
        </authorList>
    </citation>
    <scope>NUCLEOTIDE SEQUENCE [LARGE SCALE GENOMIC DNA]</scope>
    <source>
        <strain evidence="1 2">T529</strain>
    </source>
</reference>